<protein>
    <recommendedName>
        <fullName evidence="2">DUF2921 domain-containing protein</fullName>
    </recommendedName>
</protein>
<accession>A0ABC8U2X7</accession>
<dbReference type="InterPro" id="IPR057425">
    <property type="entry name" value="DUF2921_N"/>
</dbReference>
<dbReference type="Pfam" id="PF25333">
    <property type="entry name" value="DUF2921_N"/>
    <property type="match status" value="3"/>
</dbReference>
<feature type="domain" description="DUF2921" evidence="2">
    <location>
        <begin position="278"/>
        <end position="429"/>
    </location>
</feature>
<evidence type="ECO:0000313" key="4">
    <source>
        <dbReference type="Proteomes" id="UP001642360"/>
    </source>
</evidence>
<dbReference type="PANTHER" id="PTHR33389:SF26">
    <property type="match status" value="1"/>
</dbReference>
<organism evidence="3 4">
    <name type="scientific">Ilex paraguariensis</name>
    <name type="common">yerba mate</name>
    <dbReference type="NCBI Taxonomy" id="185542"/>
    <lineage>
        <taxon>Eukaryota</taxon>
        <taxon>Viridiplantae</taxon>
        <taxon>Streptophyta</taxon>
        <taxon>Embryophyta</taxon>
        <taxon>Tracheophyta</taxon>
        <taxon>Spermatophyta</taxon>
        <taxon>Magnoliopsida</taxon>
        <taxon>eudicotyledons</taxon>
        <taxon>Gunneridae</taxon>
        <taxon>Pentapetalae</taxon>
        <taxon>asterids</taxon>
        <taxon>campanulids</taxon>
        <taxon>Aquifoliales</taxon>
        <taxon>Aquifoliaceae</taxon>
        <taxon>Ilex</taxon>
    </lineage>
</organism>
<sequence length="683" mass="77121">MQSNKNSGFLESFCFVTSRHYLLSTGIFIKEPQLYLFPRTKQEITYMETLCLIRNFLALAFFMLVLTTVTTLFSDFEASDEPDESRNICNIAKLHFQNGDWVQEAGGAPMMPFDDSDMPKNFSGIGSLLRLASFWASQETGHCITCHNIGTHGSTRALDILMTIQFEGFYVESEENGEHMLCLLGTSMFPFVGPFADFSEWSTSHSCKTNLQSPFIKDDQLMLILRYPRNFTLTTRAVLGEMKSLNEKSDPKYFDKVHIASQLDFDSKYLFISEQLESKACNPCPYQDDFIDGGIQRFQGSRICKVLRMFNSETFDIVLVCNGLKHCNNLGPFMVGREIDRTGGIVDNFRLMITNVHCVPGARTGLSEATISAEGTWNSSSGQLCMVGCVGLETSLDGCNIRICFYFPVTFSVAQRSILFGTISNIKETDSYVPLLFENELHPMELWNRYNDYSKSYLSYKYSKIGLASALVKTNANFNLGAIMKKMFLKYPAVEDCNNITSLSLLSSELGFQVHAISDPLSNNLRLVQNTVVVVDVLSLGPLLGRYWPDLEHSYQREGTEHHANFSSTDRKLPLNISAHLTLTEEHYGHISKLFLEGLYDPVGGKMYLIGCRRVPESQTFLSNNNTSLERKMDCLIEVKIEYSSITTRWLINPTAKVSIASQRGEEDPFYFNVGDIARPPLF</sequence>
<evidence type="ECO:0000259" key="2">
    <source>
        <dbReference type="Pfam" id="PF25333"/>
    </source>
</evidence>
<keyword evidence="1" id="KW-0812">Transmembrane</keyword>
<keyword evidence="1" id="KW-0472">Membrane</keyword>
<dbReference type="EMBL" id="CAUOFW020006391">
    <property type="protein sequence ID" value="CAK9174674.1"/>
    <property type="molecule type" value="Genomic_DNA"/>
</dbReference>
<dbReference type="PANTHER" id="PTHR33389">
    <property type="entry name" value="FAMILY PROTEIN, PUTATIVE (DUF2921)-RELATED"/>
    <property type="match status" value="1"/>
</dbReference>
<feature type="domain" description="DUF2921" evidence="2">
    <location>
        <begin position="86"/>
        <end position="258"/>
    </location>
</feature>
<feature type="domain" description="DUF2921" evidence="2">
    <location>
        <begin position="477"/>
        <end position="673"/>
    </location>
</feature>
<keyword evidence="1" id="KW-1133">Transmembrane helix</keyword>
<gene>
    <name evidence="3" type="ORF">ILEXP_LOCUS44423</name>
</gene>
<name>A0ABC8U2X7_9AQUA</name>
<dbReference type="AlphaFoldDB" id="A0ABC8U2X7"/>
<reference evidence="3 4" key="1">
    <citation type="submission" date="2024-02" db="EMBL/GenBank/DDBJ databases">
        <authorList>
            <person name="Vignale AGUSTIN F."/>
            <person name="Sosa J E."/>
            <person name="Modenutti C."/>
        </authorList>
    </citation>
    <scope>NUCLEOTIDE SEQUENCE [LARGE SCALE GENOMIC DNA]</scope>
</reference>
<evidence type="ECO:0000313" key="3">
    <source>
        <dbReference type="EMBL" id="CAK9174674.1"/>
    </source>
</evidence>
<evidence type="ECO:0000256" key="1">
    <source>
        <dbReference type="SAM" id="Phobius"/>
    </source>
</evidence>
<comment type="caution">
    <text evidence="3">The sequence shown here is derived from an EMBL/GenBank/DDBJ whole genome shotgun (WGS) entry which is preliminary data.</text>
</comment>
<dbReference type="Proteomes" id="UP001642360">
    <property type="component" value="Unassembled WGS sequence"/>
</dbReference>
<proteinExistence type="predicted"/>
<feature type="transmembrane region" description="Helical" evidence="1">
    <location>
        <begin position="51"/>
        <end position="73"/>
    </location>
</feature>
<keyword evidence="4" id="KW-1185">Reference proteome</keyword>